<dbReference type="eggNOG" id="KOG3542">
    <property type="taxonomic scope" value="Eukaryota"/>
</dbReference>
<dbReference type="PROSITE" id="PS50212">
    <property type="entry name" value="RASGEF_NTER"/>
    <property type="match status" value="1"/>
</dbReference>
<dbReference type="AlphaFoldDB" id="A0A0L0DQX2"/>
<protein>
    <submittedName>
        <fullName evidence="6">Uncharacterized protein</fullName>
    </submittedName>
</protein>
<gene>
    <name evidence="6" type="ORF">AMSG_01521</name>
</gene>
<keyword evidence="1 2" id="KW-0344">Guanine-nucleotide releasing factor</keyword>
<dbReference type="InterPro" id="IPR023578">
    <property type="entry name" value="Ras_GEF_dom_sf"/>
</dbReference>
<dbReference type="Gene3D" id="1.20.870.10">
    <property type="entry name" value="Son of sevenless (SoS) protein Chain: S domain 1"/>
    <property type="match status" value="1"/>
</dbReference>
<dbReference type="SMART" id="SM00147">
    <property type="entry name" value="RasGEF"/>
    <property type="match status" value="2"/>
</dbReference>
<proteinExistence type="predicted"/>
<dbReference type="STRING" id="461836.A0A0L0DQX2"/>
<keyword evidence="7" id="KW-1185">Reference proteome</keyword>
<reference evidence="6 7" key="1">
    <citation type="submission" date="2010-05" db="EMBL/GenBank/DDBJ databases">
        <title>The Genome Sequence of Thecamonas trahens ATCC 50062.</title>
        <authorList>
            <consortium name="The Broad Institute Genome Sequencing Platform"/>
            <person name="Russ C."/>
            <person name="Cuomo C."/>
            <person name="Shea T."/>
            <person name="Young S.K."/>
            <person name="Zeng Q."/>
            <person name="Koehrsen M."/>
            <person name="Haas B."/>
            <person name="Borodovsky M."/>
            <person name="Guigo R."/>
            <person name="Alvarado L."/>
            <person name="Berlin A."/>
            <person name="Bochicchio J."/>
            <person name="Borenstein D."/>
            <person name="Chapman S."/>
            <person name="Chen Z."/>
            <person name="Freedman E."/>
            <person name="Gellesch M."/>
            <person name="Goldberg J."/>
            <person name="Griggs A."/>
            <person name="Gujja S."/>
            <person name="Heilman E."/>
            <person name="Heiman D."/>
            <person name="Hepburn T."/>
            <person name="Howarth C."/>
            <person name="Jen D."/>
            <person name="Larson L."/>
            <person name="Mehta T."/>
            <person name="Park D."/>
            <person name="Pearson M."/>
            <person name="Roberts A."/>
            <person name="Saif S."/>
            <person name="Shenoy N."/>
            <person name="Sisk P."/>
            <person name="Stolte C."/>
            <person name="Sykes S."/>
            <person name="Thomson T."/>
            <person name="Walk T."/>
            <person name="White J."/>
            <person name="Yandava C."/>
            <person name="Burger G."/>
            <person name="Gray M.W."/>
            <person name="Holland P.W.H."/>
            <person name="King N."/>
            <person name="Lang F.B.F."/>
            <person name="Roger A.J."/>
            <person name="Ruiz-Trillo I."/>
            <person name="Lander E."/>
            <person name="Nusbaum C."/>
        </authorList>
    </citation>
    <scope>NUCLEOTIDE SEQUENCE [LARGE SCALE GENOMIC DNA]</scope>
    <source>
        <strain evidence="6 7">ATCC 50062</strain>
    </source>
</reference>
<dbReference type="Pfam" id="PF00617">
    <property type="entry name" value="RasGEF"/>
    <property type="match status" value="2"/>
</dbReference>
<evidence type="ECO:0000256" key="3">
    <source>
        <dbReference type="SAM" id="MobiDB-lite"/>
    </source>
</evidence>
<sequence>MELAQTRAPVDSTGQSQAESPPQAYASLTLVELVELKDAVKSEVLSRKAQHAPPDEIEPVHAKYRQLSALVAQRKAFDATAAFKLLDPQRTGSVSADAFVAAALAMGPSWIDGRLAAGVFESIAARAGRPTSAPLPREAFKAWWIALDARDRTGEALKLALANSLHGVPPSPVPLTRAGVVAKKQALKEQLAALRAARASAERILPVYLKYKEYADLAESAEPAGWNDTSAASSSRPRRADGISAVFDESRLSLAVYFPYFVALYSTSLVAVSIHAIHLELLLRKILQPNHDDPVLTRIFLITRVKILSSSTLLTLLVQRYDAQLAPDVDDLEFTAVTLPAIRSKLLSLLCAWLVGFYSDMDEAWCHPPAEVDSSCMASLVESARPTGESQTDDGSSDERGPVLLVRDVLRAWIDVLETRASEVSGELEDELAFVIQLARHKEAHAATEYIKQYDPRSFAQHIPPPLLPAELNSIKSVFDVSPVELARQLTLEDYKVFYSIRPADYLAKDSVPAESTQAYSARFNKVMTWFSSRILLAESWTERARLACKFIDVALCCRGLDNYFSMQAVIVALSSANISRLVRLFSMLPDTYREKLHDLETMMDVLGKFKIYRMRLKQTVAPCVPFIAPWLGDIISTDDAQDTFLEPNGLVNIDKLSIMAKAVDVLIKLRSPYAEYAIQPIEQVLALLQAGEVLDQTGGRARSLELQARGAKPKPGKPISYEDPTYDPSTLTKATFWNQPEGEPVLPDKLAAAASTSGFYDGAGGQFDANVVYTPESYPSPLASITPPPFELDPLLKLHPLEVARQLTLEDFDAFANVAPEAYVAYVVGGGKAESQPQVDELLTRYNYRVRWATSAVIGQEASAEHRAWTICFLLEVAHGAKLLNNFFTATAVLLGLQSPAIQRMTETWAAVPHAIKVQLRDKLLPLVDPTESFAAYFAAIDGMPAPLVPAIQIHLQVMTAQVTNAAADGSAEERASVLADHVPQLSAMSEFSYHLHRVEPIMAVINSIYVHNHANVSYARSLMLEDAPPPRGSFSAKPVPYERVLGNQPV</sequence>
<feature type="region of interest" description="Disordered" evidence="3">
    <location>
        <begin position="1"/>
        <end position="21"/>
    </location>
</feature>
<dbReference type="InterPro" id="IPR036964">
    <property type="entry name" value="RASGEF_cat_dom_sf"/>
</dbReference>
<evidence type="ECO:0000313" key="6">
    <source>
        <dbReference type="EMBL" id="KNC54670.1"/>
    </source>
</evidence>
<dbReference type="PANTHER" id="PTHR23113">
    <property type="entry name" value="GUANINE NUCLEOTIDE EXCHANGE FACTOR"/>
    <property type="match status" value="1"/>
</dbReference>
<feature type="domain" description="Ras-GEF" evidence="4">
    <location>
        <begin position="482"/>
        <end position="710"/>
    </location>
</feature>
<dbReference type="Gene3D" id="1.10.840.10">
    <property type="entry name" value="Ras guanine-nucleotide exchange factors catalytic domain"/>
    <property type="match status" value="2"/>
</dbReference>
<dbReference type="SUPFAM" id="SSF48366">
    <property type="entry name" value="Ras GEF"/>
    <property type="match status" value="2"/>
</dbReference>
<evidence type="ECO:0000256" key="1">
    <source>
        <dbReference type="ARBA" id="ARBA00022658"/>
    </source>
</evidence>
<dbReference type="GO" id="GO:0005085">
    <property type="term" value="F:guanyl-nucleotide exchange factor activity"/>
    <property type="evidence" value="ECO:0007669"/>
    <property type="project" value="UniProtKB-KW"/>
</dbReference>
<dbReference type="GeneID" id="25561268"/>
<dbReference type="PANTHER" id="PTHR23113:SF99">
    <property type="entry name" value="RASGEF DOMAIN-CONTAINING PROTEIN"/>
    <property type="match status" value="1"/>
</dbReference>
<dbReference type="PROSITE" id="PS50009">
    <property type="entry name" value="RASGEF_CAT"/>
    <property type="match status" value="2"/>
</dbReference>
<evidence type="ECO:0000259" key="4">
    <source>
        <dbReference type="PROSITE" id="PS50009"/>
    </source>
</evidence>
<dbReference type="Proteomes" id="UP000054408">
    <property type="component" value="Unassembled WGS sequence"/>
</dbReference>
<dbReference type="EMBL" id="GL349438">
    <property type="protein sequence ID" value="KNC54670.1"/>
    <property type="molecule type" value="Genomic_DNA"/>
</dbReference>
<name>A0A0L0DQX2_THETB</name>
<feature type="domain" description="N-terminal Ras-GEF" evidence="5">
    <location>
        <begin position="270"/>
        <end position="402"/>
    </location>
</feature>
<evidence type="ECO:0000313" key="7">
    <source>
        <dbReference type="Proteomes" id="UP000054408"/>
    </source>
</evidence>
<dbReference type="InterPro" id="IPR001895">
    <property type="entry name" value="RASGEF_cat_dom"/>
</dbReference>
<dbReference type="RefSeq" id="XP_013761572.1">
    <property type="nucleotide sequence ID" value="XM_013906118.1"/>
</dbReference>
<evidence type="ECO:0000256" key="2">
    <source>
        <dbReference type="PROSITE-ProRule" id="PRU00168"/>
    </source>
</evidence>
<feature type="domain" description="Ras-GEF" evidence="4">
    <location>
        <begin position="800"/>
        <end position="1029"/>
    </location>
</feature>
<evidence type="ECO:0000259" key="5">
    <source>
        <dbReference type="PROSITE" id="PS50212"/>
    </source>
</evidence>
<accession>A0A0L0DQX2</accession>
<dbReference type="GO" id="GO:0007265">
    <property type="term" value="P:Ras protein signal transduction"/>
    <property type="evidence" value="ECO:0007669"/>
    <property type="project" value="TreeGrafter"/>
</dbReference>
<organism evidence="6 7">
    <name type="scientific">Thecamonas trahens ATCC 50062</name>
    <dbReference type="NCBI Taxonomy" id="461836"/>
    <lineage>
        <taxon>Eukaryota</taxon>
        <taxon>Apusozoa</taxon>
        <taxon>Apusomonadida</taxon>
        <taxon>Apusomonadidae</taxon>
        <taxon>Thecamonas</taxon>
    </lineage>
</organism>
<dbReference type="GO" id="GO:0005886">
    <property type="term" value="C:plasma membrane"/>
    <property type="evidence" value="ECO:0007669"/>
    <property type="project" value="TreeGrafter"/>
</dbReference>
<dbReference type="OrthoDB" id="546434at2759"/>
<dbReference type="eggNOG" id="KOG3417">
    <property type="taxonomic scope" value="Eukaryota"/>
</dbReference>
<dbReference type="InterPro" id="IPR008937">
    <property type="entry name" value="Ras-like_GEF"/>
</dbReference>
<dbReference type="InterPro" id="IPR000651">
    <property type="entry name" value="Ras-like_Gua-exchang_fac_N"/>
</dbReference>